<sequence>MRSFSPPNSASWALFQQWKGAAGSTHHPNPSNATETMIAKLRELVTFLPLMDLRFAKTSMTDNTWFMSSLNDTHEENEPEYLYFPSEASKGRVLCIKGHDIKDGTKDSYALAWPESLPDSATLVEGLIFVSDTYYSYQNLWHGLCATAPFVRWSMKNGCLKPSRWVLFHWGEFRVQMGSWLQHLMQASFGEVRIEGFDRGDEPYCFEKAVVMRHDIAEMGKDNKLKVFDLLRCKARDFCGLTPAGRGKEVNERGVPIIRLTLLMRSGSRSFKNAAAVKRYF</sequence>
<keyword evidence="2" id="KW-1185">Reference proteome</keyword>
<gene>
    <name evidence="1" type="ORF">ILEXP_LOCUS17007</name>
</gene>
<evidence type="ECO:0000313" key="1">
    <source>
        <dbReference type="EMBL" id="CAK9149012.1"/>
    </source>
</evidence>
<reference evidence="1 2" key="1">
    <citation type="submission" date="2024-02" db="EMBL/GenBank/DDBJ databases">
        <authorList>
            <person name="Vignale AGUSTIN F."/>
            <person name="Sosa J E."/>
            <person name="Modenutti C."/>
        </authorList>
    </citation>
    <scope>NUCLEOTIDE SEQUENCE [LARGE SCALE GENOMIC DNA]</scope>
</reference>
<accession>A0ABC8RWU8</accession>
<comment type="caution">
    <text evidence="1">The sequence shown here is derived from an EMBL/GenBank/DDBJ whole genome shotgun (WGS) entry which is preliminary data.</text>
</comment>
<dbReference type="Proteomes" id="UP001642360">
    <property type="component" value="Unassembled WGS sequence"/>
</dbReference>
<dbReference type="EMBL" id="CAUOFW020001825">
    <property type="protein sequence ID" value="CAK9149012.1"/>
    <property type="molecule type" value="Genomic_DNA"/>
</dbReference>
<organism evidence="1 2">
    <name type="scientific">Ilex paraguariensis</name>
    <name type="common">yerba mate</name>
    <dbReference type="NCBI Taxonomy" id="185542"/>
    <lineage>
        <taxon>Eukaryota</taxon>
        <taxon>Viridiplantae</taxon>
        <taxon>Streptophyta</taxon>
        <taxon>Embryophyta</taxon>
        <taxon>Tracheophyta</taxon>
        <taxon>Spermatophyta</taxon>
        <taxon>Magnoliopsida</taxon>
        <taxon>eudicotyledons</taxon>
        <taxon>Gunneridae</taxon>
        <taxon>Pentapetalae</taxon>
        <taxon>asterids</taxon>
        <taxon>campanulids</taxon>
        <taxon>Aquifoliales</taxon>
        <taxon>Aquifoliaceae</taxon>
        <taxon>Ilex</taxon>
    </lineage>
</organism>
<dbReference type="AlphaFoldDB" id="A0ABC8RWU8"/>
<name>A0ABC8RWU8_9AQUA</name>
<proteinExistence type="predicted"/>
<evidence type="ECO:0000313" key="2">
    <source>
        <dbReference type="Proteomes" id="UP001642360"/>
    </source>
</evidence>
<protein>
    <submittedName>
        <fullName evidence="1">Uncharacterized protein</fullName>
    </submittedName>
</protein>